<dbReference type="InterPro" id="IPR017926">
    <property type="entry name" value="GATASE"/>
</dbReference>
<name>A0ABV5ZED9_9GAMM</name>
<reference evidence="2 3" key="1">
    <citation type="submission" date="2024-09" db="EMBL/GenBank/DDBJ databases">
        <authorList>
            <person name="Sun Q."/>
            <person name="Mori K."/>
        </authorList>
    </citation>
    <scope>NUCLEOTIDE SEQUENCE [LARGE SCALE GENOMIC DNA]</scope>
    <source>
        <strain evidence="2 3">ATCC 51285</strain>
    </source>
</reference>
<evidence type="ECO:0000313" key="3">
    <source>
        <dbReference type="Proteomes" id="UP001589628"/>
    </source>
</evidence>
<keyword evidence="2" id="KW-0378">Hydrolase</keyword>
<dbReference type="InterPro" id="IPR029062">
    <property type="entry name" value="Class_I_gatase-like"/>
</dbReference>
<dbReference type="RefSeq" id="WP_027312761.1">
    <property type="nucleotide sequence ID" value="NZ_JBHLZN010000005.1"/>
</dbReference>
<dbReference type="PROSITE" id="PS51273">
    <property type="entry name" value="GATASE_TYPE_1"/>
    <property type="match status" value="1"/>
</dbReference>
<dbReference type="Gene3D" id="3.40.50.880">
    <property type="match status" value="1"/>
</dbReference>
<evidence type="ECO:0000259" key="1">
    <source>
        <dbReference type="Pfam" id="PF00117"/>
    </source>
</evidence>
<sequence length="197" mass="22749">MKRVVYTQRMDIYSERNEVRDASDQKLVQWLLYAGYLPFPIPNAISIDNEKLQSWLLSIKPEAFLLTGGGDASERNLRFLLERKLLVWAEGNKIPVLGICRGMQTMAVFSGANLERVSNHVALRHRLCGEIEQEVNSFHQYALTQCPADYRVLATCQDGVIEAIESNKLPWQGWMWHPEREDPFQQDDVLRLQKLFG</sequence>
<dbReference type="Pfam" id="PF00117">
    <property type="entry name" value="GATase"/>
    <property type="match status" value="1"/>
</dbReference>
<accession>A0ABV5ZED9</accession>
<comment type="caution">
    <text evidence="2">The sequence shown here is derived from an EMBL/GenBank/DDBJ whole genome shotgun (WGS) entry which is preliminary data.</text>
</comment>
<dbReference type="SUPFAM" id="SSF52317">
    <property type="entry name" value="Class I glutamine amidotransferase-like"/>
    <property type="match status" value="1"/>
</dbReference>
<evidence type="ECO:0000313" key="2">
    <source>
        <dbReference type="EMBL" id="MFB9887606.1"/>
    </source>
</evidence>
<keyword evidence="3" id="KW-1185">Reference proteome</keyword>
<feature type="domain" description="Glutamine amidotransferase" evidence="1">
    <location>
        <begin position="54"/>
        <end position="181"/>
    </location>
</feature>
<organism evidence="2 3">
    <name type="scientific">Balneatrix alpica</name>
    <dbReference type="NCBI Taxonomy" id="75684"/>
    <lineage>
        <taxon>Bacteria</taxon>
        <taxon>Pseudomonadati</taxon>
        <taxon>Pseudomonadota</taxon>
        <taxon>Gammaproteobacteria</taxon>
        <taxon>Oceanospirillales</taxon>
        <taxon>Balneatrichaceae</taxon>
        <taxon>Balneatrix</taxon>
    </lineage>
</organism>
<dbReference type="Proteomes" id="UP001589628">
    <property type="component" value="Unassembled WGS sequence"/>
</dbReference>
<dbReference type="EMBL" id="JBHLZN010000005">
    <property type="protein sequence ID" value="MFB9887606.1"/>
    <property type="molecule type" value="Genomic_DNA"/>
</dbReference>
<dbReference type="GO" id="GO:0016787">
    <property type="term" value="F:hydrolase activity"/>
    <property type="evidence" value="ECO:0007669"/>
    <property type="project" value="UniProtKB-KW"/>
</dbReference>
<proteinExistence type="predicted"/>
<protein>
    <submittedName>
        <fullName evidence="2">Gamma-glutamyl-gamma-aminobutyrate hydrolase family protein</fullName>
    </submittedName>
</protein>
<gene>
    <name evidence="2" type="ORF">ACFFLH_14385</name>
</gene>